<sequence length="84" mass="7648">MVIRGGVSGASGVGSSVAAGGVVGGAVVGSTSVTVLFPLFVTAAVDDVADGAGAVVATGPVAGVGLRTSVVGATSPSSDTVRTC</sequence>
<keyword evidence="2" id="KW-1185">Reference proteome</keyword>
<dbReference type="AlphaFoldDB" id="A0A1C6RD10"/>
<accession>A0A1C6RD10</accession>
<proteinExistence type="predicted"/>
<dbReference type="STRING" id="47866.GA0074694_1024"/>
<dbReference type="Proteomes" id="UP000198906">
    <property type="component" value="Unassembled WGS sequence"/>
</dbReference>
<name>A0A1C6RD10_9ACTN</name>
<evidence type="ECO:0000313" key="2">
    <source>
        <dbReference type="Proteomes" id="UP000198906"/>
    </source>
</evidence>
<dbReference type="RefSeq" id="WP_091453135.1">
    <property type="nucleotide sequence ID" value="NZ_FMHU01000001.1"/>
</dbReference>
<organism evidence="1 2">
    <name type="scientific">Micromonospora inyonensis</name>
    <dbReference type="NCBI Taxonomy" id="47866"/>
    <lineage>
        <taxon>Bacteria</taxon>
        <taxon>Bacillati</taxon>
        <taxon>Actinomycetota</taxon>
        <taxon>Actinomycetes</taxon>
        <taxon>Micromonosporales</taxon>
        <taxon>Micromonosporaceae</taxon>
        <taxon>Micromonospora</taxon>
    </lineage>
</organism>
<dbReference type="EMBL" id="FMHU01000001">
    <property type="protein sequence ID" value="SCL15035.1"/>
    <property type="molecule type" value="Genomic_DNA"/>
</dbReference>
<evidence type="ECO:0000313" key="1">
    <source>
        <dbReference type="EMBL" id="SCL15035.1"/>
    </source>
</evidence>
<protein>
    <submittedName>
        <fullName evidence="1">Uncharacterized protein</fullName>
    </submittedName>
</protein>
<gene>
    <name evidence="1" type="ORF">GA0074694_1024</name>
</gene>
<reference evidence="2" key="1">
    <citation type="submission" date="2016-06" db="EMBL/GenBank/DDBJ databases">
        <authorList>
            <person name="Varghese N."/>
        </authorList>
    </citation>
    <scope>NUCLEOTIDE SEQUENCE [LARGE SCALE GENOMIC DNA]</scope>
    <source>
        <strain evidence="2">DSM 46123</strain>
    </source>
</reference>